<accession>A0A1R3HL71</accession>
<dbReference type="Proteomes" id="UP000188268">
    <property type="component" value="Unassembled WGS sequence"/>
</dbReference>
<keyword evidence="2" id="KW-1185">Reference proteome</keyword>
<comment type="caution">
    <text evidence="1">The sequence shown here is derived from an EMBL/GenBank/DDBJ whole genome shotgun (WGS) entry which is preliminary data.</text>
</comment>
<name>A0A1R3HL71_COCAP</name>
<dbReference type="AlphaFoldDB" id="A0A1R3HL71"/>
<dbReference type="EMBL" id="AWWV01011702">
    <property type="protein sequence ID" value="OMO71125.1"/>
    <property type="molecule type" value="Genomic_DNA"/>
</dbReference>
<organism evidence="1 2">
    <name type="scientific">Corchorus capsularis</name>
    <name type="common">Jute</name>
    <dbReference type="NCBI Taxonomy" id="210143"/>
    <lineage>
        <taxon>Eukaryota</taxon>
        <taxon>Viridiplantae</taxon>
        <taxon>Streptophyta</taxon>
        <taxon>Embryophyta</taxon>
        <taxon>Tracheophyta</taxon>
        <taxon>Spermatophyta</taxon>
        <taxon>Magnoliopsida</taxon>
        <taxon>eudicotyledons</taxon>
        <taxon>Gunneridae</taxon>
        <taxon>Pentapetalae</taxon>
        <taxon>rosids</taxon>
        <taxon>malvids</taxon>
        <taxon>Malvales</taxon>
        <taxon>Malvaceae</taxon>
        <taxon>Grewioideae</taxon>
        <taxon>Apeibeae</taxon>
        <taxon>Corchorus</taxon>
    </lineage>
</organism>
<dbReference type="Gramene" id="OMO71125">
    <property type="protein sequence ID" value="OMO71125"/>
    <property type="gene ID" value="CCACVL1_18429"/>
</dbReference>
<proteinExistence type="predicted"/>
<sequence length="46" mass="5132">MVKAGSFRLVAGDDAPLQFSPIVGRPHTLVSWLGWVRRMPTYEMGT</sequence>
<evidence type="ECO:0000313" key="1">
    <source>
        <dbReference type="EMBL" id="OMO71125.1"/>
    </source>
</evidence>
<protein>
    <submittedName>
        <fullName evidence="1">Uncharacterized protein</fullName>
    </submittedName>
</protein>
<gene>
    <name evidence="1" type="ORF">CCACVL1_18429</name>
</gene>
<reference evidence="1 2" key="1">
    <citation type="submission" date="2013-09" db="EMBL/GenBank/DDBJ databases">
        <title>Corchorus capsularis genome sequencing.</title>
        <authorList>
            <person name="Alam M."/>
            <person name="Haque M.S."/>
            <person name="Islam M.S."/>
            <person name="Emdad E.M."/>
            <person name="Islam M.M."/>
            <person name="Ahmed B."/>
            <person name="Halim A."/>
            <person name="Hossen Q.M.M."/>
            <person name="Hossain M.Z."/>
            <person name="Ahmed R."/>
            <person name="Khan M.M."/>
            <person name="Islam R."/>
            <person name="Rashid M.M."/>
            <person name="Khan S.A."/>
            <person name="Rahman M.S."/>
            <person name="Alam M."/>
        </authorList>
    </citation>
    <scope>NUCLEOTIDE SEQUENCE [LARGE SCALE GENOMIC DNA]</scope>
    <source>
        <strain evidence="2">cv. CVL-1</strain>
        <tissue evidence="1">Whole seedling</tissue>
    </source>
</reference>
<evidence type="ECO:0000313" key="2">
    <source>
        <dbReference type="Proteomes" id="UP000188268"/>
    </source>
</evidence>